<dbReference type="EMBL" id="CP002736">
    <property type="protein sequence ID" value="AEF94881.1"/>
    <property type="molecule type" value="Genomic_DNA"/>
</dbReference>
<dbReference type="Gene3D" id="3.40.50.1010">
    <property type="entry name" value="5'-nuclease"/>
    <property type="match status" value="1"/>
</dbReference>
<dbReference type="eggNOG" id="COG2405">
    <property type="taxonomic scope" value="Bacteria"/>
</dbReference>
<protein>
    <recommendedName>
        <fullName evidence="3">PIN domain-containing protein</fullName>
    </recommendedName>
</protein>
<dbReference type="HOGENOM" id="CLU_2034271_0_0_9"/>
<accession>F6B9I5</accession>
<evidence type="ECO:0000313" key="1">
    <source>
        <dbReference type="EMBL" id="AEF94881.1"/>
    </source>
</evidence>
<dbReference type="AlphaFoldDB" id="F6B9I5"/>
<gene>
    <name evidence="1" type="ordered locus">Desca_2042</name>
</gene>
<dbReference type="KEGG" id="dca:Desca_2042"/>
<dbReference type="RefSeq" id="WP_013810515.1">
    <property type="nucleotide sequence ID" value="NC_015565.1"/>
</dbReference>
<name>F6B9I5_DESCC</name>
<evidence type="ECO:0000313" key="2">
    <source>
        <dbReference type="Proteomes" id="UP000009226"/>
    </source>
</evidence>
<dbReference type="Proteomes" id="UP000009226">
    <property type="component" value="Chromosome"/>
</dbReference>
<keyword evidence="2" id="KW-1185">Reference proteome</keyword>
<organism evidence="1 2">
    <name type="scientific">Desulfotomaculum nigrificans (strain DSM 14880 / VKM B-2319 / CO-1-SRB)</name>
    <name type="common">Desulfotomaculum carboxydivorans</name>
    <dbReference type="NCBI Taxonomy" id="868595"/>
    <lineage>
        <taxon>Bacteria</taxon>
        <taxon>Bacillati</taxon>
        <taxon>Bacillota</taxon>
        <taxon>Clostridia</taxon>
        <taxon>Eubacteriales</taxon>
        <taxon>Desulfotomaculaceae</taxon>
        <taxon>Desulfotomaculum</taxon>
    </lineage>
</organism>
<dbReference type="Pfam" id="PF11848">
    <property type="entry name" value="DUF3368"/>
    <property type="match status" value="1"/>
</dbReference>
<evidence type="ECO:0008006" key="3">
    <source>
        <dbReference type="Google" id="ProtNLM"/>
    </source>
</evidence>
<dbReference type="InterPro" id="IPR029060">
    <property type="entry name" value="PIN-like_dom_sf"/>
</dbReference>
<dbReference type="SUPFAM" id="SSF88723">
    <property type="entry name" value="PIN domain-like"/>
    <property type="match status" value="1"/>
</dbReference>
<dbReference type="InterPro" id="IPR021799">
    <property type="entry name" value="PIN-like_prokaryotic"/>
</dbReference>
<reference evidence="1 2" key="1">
    <citation type="submission" date="2011-05" db="EMBL/GenBank/DDBJ databases">
        <title>Complete sequence of Desulfotomaculum carboxydivorans CO-1-SRB.</title>
        <authorList>
            <consortium name="US DOE Joint Genome Institute"/>
            <person name="Lucas S."/>
            <person name="Han J."/>
            <person name="Lapidus A."/>
            <person name="Cheng J.-F."/>
            <person name="Goodwin L."/>
            <person name="Pitluck S."/>
            <person name="Peters L."/>
            <person name="Mikhailova N."/>
            <person name="Lu M."/>
            <person name="Han C."/>
            <person name="Tapia R."/>
            <person name="Land M."/>
            <person name="Hauser L."/>
            <person name="Kyrpides N."/>
            <person name="Ivanova N."/>
            <person name="Pagani I."/>
            <person name="Stams A."/>
            <person name="Plugge C."/>
            <person name="Muyzer G."/>
            <person name="Kuever J."/>
            <person name="Parshina S."/>
            <person name="Ivanova A."/>
            <person name="Nazina T."/>
            <person name="Woyke T."/>
        </authorList>
    </citation>
    <scope>NUCLEOTIDE SEQUENCE [LARGE SCALE GENOMIC DNA]</scope>
    <source>
        <strain evidence="2">DSM 14880 / VKM B-2319 / CO-1-SRB</strain>
    </source>
</reference>
<proteinExistence type="predicted"/>
<sequence length="121" mass="14014">MKEHLKQFFNRSVIVDANVLFDLYEVHGLYILNKIFSEVCIPVEVISELLDDEQFKEIHKNIRYRKVVIEKAEGYNLYARLSGEQKELSAADKHLVCNAFEKGLLCVSNDSQVRKAVKNII</sequence>